<dbReference type="GO" id="GO:0016740">
    <property type="term" value="F:transferase activity"/>
    <property type="evidence" value="ECO:0007669"/>
    <property type="project" value="UniProtKB-KW"/>
</dbReference>
<dbReference type="EMBL" id="RHFK02000022">
    <property type="protein sequence ID" value="TWW55667.1"/>
    <property type="molecule type" value="Genomic_DNA"/>
</dbReference>
<dbReference type="PROSITE" id="PS50206">
    <property type="entry name" value="RHODANESE_3"/>
    <property type="match status" value="1"/>
</dbReference>
<dbReference type="PANTHER" id="PTHR44086:SF3">
    <property type="entry name" value="THIOSULFATE SULFURTRANSFERASE_RHODANESE-LIKE DOMAIN-CONTAINING PROTEIN 1 ISOFORM X2"/>
    <property type="match status" value="1"/>
</dbReference>
<protein>
    <submittedName>
        <fullName evidence="2">Thiosulfate:glutathione sulfurtransferase</fullName>
    </submittedName>
</protein>
<feature type="domain" description="Rhodanese" evidence="1">
    <location>
        <begin position="33"/>
        <end position="131"/>
    </location>
</feature>
<dbReference type="SUPFAM" id="SSF52821">
    <property type="entry name" value="Rhodanese/Cell cycle control phosphatase"/>
    <property type="match status" value="1"/>
</dbReference>
<evidence type="ECO:0000313" key="2">
    <source>
        <dbReference type="EMBL" id="TWW55667.1"/>
    </source>
</evidence>
<name>A0A5C6MQI1_9TELE</name>
<sequence length="132" mass="14921">MIRLLCRRLLWRRMANPATNEISYEELKALVEKSSNLFLVDVRNKDELDKGRIPGSVHIPVDTVEAAFAMEPAEFKAKYGVNKPPLDTPELVFHCQVGRRGGVATDKAQKLGYANARNYAGAYKEWSERQGK</sequence>
<evidence type="ECO:0000313" key="3">
    <source>
        <dbReference type="Proteomes" id="UP000324091"/>
    </source>
</evidence>
<accession>A0A5C6MQI1</accession>
<gene>
    <name evidence="2" type="ORF">D4764_09G0007170</name>
</gene>
<dbReference type="SMART" id="SM00450">
    <property type="entry name" value="RHOD"/>
    <property type="match status" value="1"/>
</dbReference>
<keyword evidence="2" id="KW-0808">Transferase</keyword>
<dbReference type="Gene3D" id="3.40.250.10">
    <property type="entry name" value="Rhodanese-like domain"/>
    <property type="match status" value="1"/>
</dbReference>
<evidence type="ECO:0000259" key="1">
    <source>
        <dbReference type="PROSITE" id="PS50206"/>
    </source>
</evidence>
<dbReference type="InterPro" id="IPR036873">
    <property type="entry name" value="Rhodanese-like_dom_sf"/>
</dbReference>
<dbReference type="Proteomes" id="UP000324091">
    <property type="component" value="Chromosome 9"/>
</dbReference>
<comment type="caution">
    <text evidence="2">The sequence shown here is derived from an EMBL/GenBank/DDBJ whole genome shotgun (WGS) entry which is preliminary data.</text>
</comment>
<organism evidence="2 3">
    <name type="scientific">Takifugu flavidus</name>
    <name type="common">sansaifugu</name>
    <dbReference type="NCBI Taxonomy" id="433684"/>
    <lineage>
        <taxon>Eukaryota</taxon>
        <taxon>Metazoa</taxon>
        <taxon>Chordata</taxon>
        <taxon>Craniata</taxon>
        <taxon>Vertebrata</taxon>
        <taxon>Euteleostomi</taxon>
        <taxon>Actinopterygii</taxon>
        <taxon>Neopterygii</taxon>
        <taxon>Teleostei</taxon>
        <taxon>Neoteleostei</taxon>
        <taxon>Acanthomorphata</taxon>
        <taxon>Eupercaria</taxon>
        <taxon>Tetraodontiformes</taxon>
        <taxon>Tetradontoidea</taxon>
        <taxon>Tetraodontidae</taxon>
        <taxon>Takifugu</taxon>
    </lineage>
</organism>
<keyword evidence="3" id="KW-1185">Reference proteome</keyword>
<dbReference type="AlphaFoldDB" id="A0A5C6MQI1"/>
<dbReference type="PANTHER" id="PTHR44086">
    <property type="entry name" value="THIOSULFATE SULFURTRANSFERASE RDL2, MITOCHONDRIAL-RELATED"/>
    <property type="match status" value="1"/>
</dbReference>
<dbReference type="Pfam" id="PF00581">
    <property type="entry name" value="Rhodanese"/>
    <property type="match status" value="1"/>
</dbReference>
<proteinExistence type="predicted"/>
<dbReference type="InterPro" id="IPR001763">
    <property type="entry name" value="Rhodanese-like_dom"/>
</dbReference>
<reference evidence="2 3" key="1">
    <citation type="submission" date="2019-04" db="EMBL/GenBank/DDBJ databases">
        <title>Chromosome genome assembly for Takifugu flavidus.</title>
        <authorList>
            <person name="Xiao S."/>
        </authorList>
    </citation>
    <scope>NUCLEOTIDE SEQUENCE [LARGE SCALE GENOMIC DNA]</scope>
    <source>
        <strain evidence="2">HTHZ2018</strain>
        <tissue evidence="2">Muscle</tissue>
    </source>
</reference>